<evidence type="ECO:0000313" key="1">
    <source>
        <dbReference type="EMBL" id="GAF81168.1"/>
    </source>
</evidence>
<proteinExistence type="predicted"/>
<gene>
    <name evidence="1" type="ORF">S01H1_06444</name>
</gene>
<organism evidence="1">
    <name type="scientific">marine sediment metagenome</name>
    <dbReference type="NCBI Taxonomy" id="412755"/>
    <lineage>
        <taxon>unclassified sequences</taxon>
        <taxon>metagenomes</taxon>
        <taxon>ecological metagenomes</taxon>
    </lineage>
</organism>
<dbReference type="AlphaFoldDB" id="X0SJA3"/>
<reference evidence="1" key="1">
    <citation type="journal article" date="2014" name="Front. Microbiol.">
        <title>High frequency of phylogenetically diverse reductive dehalogenase-homologous genes in deep subseafloor sedimentary metagenomes.</title>
        <authorList>
            <person name="Kawai M."/>
            <person name="Futagami T."/>
            <person name="Toyoda A."/>
            <person name="Takaki Y."/>
            <person name="Nishi S."/>
            <person name="Hori S."/>
            <person name="Arai W."/>
            <person name="Tsubouchi T."/>
            <person name="Morono Y."/>
            <person name="Uchiyama I."/>
            <person name="Ito T."/>
            <person name="Fujiyama A."/>
            <person name="Inagaki F."/>
            <person name="Takami H."/>
        </authorList>
    </citation>
    <scope>NUCLEOTIDE SEQUENCE</scope>
    <source>
        <strain evidence="1">Expedition CK06-06</strain>
    </source>
</reference>
<comment type="caution">
    <text evidence="1">The sequence shown here is derived from an EMBL/GenBank/DDBJ whole genome shotgun (WGS) entry which is preliminary data.</text>
</comment>
<feature type="non-terminal residue" evidence="1">
    <location>
        <position position="1"/>
    </location>
</feature>
<sequence length="32" mass="3537">AEGRGWRFALYIGEGAWYEEMGEESRSVAGGD</sequence>
<protein>
    <submittedName>
        <fullName evidence="1">Uncharacterized protein</fullName>
    </submittedName>
</protein>
<accession>X0SJA3</accession>
<dbReference type="EMBL" id="BARS01003328">
    <property type="protein sequence ID" value="GAF81168.1"/>
    <property type="molecule type" value="Genomic_DNA"/>
</dbReference>
<name>X0SJA3_9ZZZZ</name>